<organism evidence="2 3">
    <name type="scientific">Mesobacillus maritimus</name>
    <dbReference type="NCBI Taxonomy" id="1643336"/>
    <lineage>
        <taxon>Bacteria</taxon>
        <taxon>Bacillati</taxon>
        <taxon>Bacillota</taxon>
        <taxon>Bacilli</taxon>
        <taxon>Bacillales</taxon>
        <taxon>Bacillaceae</taxon>
        <taxon>Mesobacillus</taxon>
    </lineage>
</organism>
<dbReference type="Gene3D" id="3.30.70.100">
    <property type="match status" value="1"/>
</dbReference>
<dbReference type="InterPro" id="IPR009799">
    <property type="entry name" value="EthD_dom"/>
</dbReference>
<evidence type="ECO:0000259" key="1">
    <source>
        <dbReference type="Pfam" id="PF07110"/>
    </source>
</evidence>
<comment type="caution">
    <text evidence="2">The sequence shown here is derived from an EMBL/GenBank/DDBJ whole genome shotgun (WGS) entry which is preliminary data.</text>
</comment>
<reference evidence="2 3" key="1">
    <citation type="submission" date="2020-07" db="EMBL/GenBank/DDBJ databases">
        <title>Fungal Genomes of the International Space Station.</title>
        <authorList>
            <person name="Seuylemezian A."/>
            <person name="Singh N.K."/>
            <person name="Wood J."/>
            <person name="Venkateswaran K."/>
        </authorList>
    </citation>
    <scope>NUCLEOTIDE SEQUENCE [LARGE SCALE GENOMIC DNA]</scope>
    <source>
        <strain evidence="2 3">PL-B2</strain>
    </source>
</reference>
<dbReference type="RefSeq" id="WP_221875363.1">
    <property type="nucleotide sequence ID" value="NZ_JACWFH010000032.1"/>
</dbReference>
<proteinExistence type="predicted"/>
<evidence type="ECO:0000313" key="2">
    <source>
        <dbReference type="EMBL" id="MBY0099145.1"/>
    </source>
</evidence>
<feature type="domain" description="EthD" evidence="1">
    <location>
        <begin position="12"/>
        <end position="85"/>
    </location>
</feature>
<dbReference type="Pfam" id="PF07110">
    <property type="entry name" value="EthD"/>
    <property type="match status" value="1"/>
</dbReference>
<dbReference type="InterPro" id="IPR011008">
    <property type="entry name" value="Dimeric_a/b-barrel"/>
</dbReference>
<dbReference type="Proteomes" id="UP000769780">
    <property type="component" value="Unassembled WGS sequence"/>
</dbReference>
<accession>A0ABS7KAB1</accession>
<dbReference type="SUPFAM" id="SSF54909">
    <property type="entry name" value="Dimeric alpha+beta barrel"/>
    <property type="match status" value="1"/>
</dbReference>
<gene>
    <name evidence="2" type="ORF">H0185_20455</name>
</gene>
<dbReference type="EMBL" id="JACWFH010000032">
    <property type="protein sequence ID" value="MBY0099145.1"/>
    <property type="molecule type" value="Genomic_DNA"/>
</dbReference>
<evidence type="ECO:0000313" key="3">
    <source>
        <dbReference type="Proteomes" id="UP000769780"/>
    </source>
</evidence>
<protein>
    <submittedName>
        <fullName evidence="2">EthD family reductase</fullName>
    </submittedName>
</protein>
<dbReference type="NCBIfam" id="TIGR02118">
    <property type="entry name" value="EthD family reductase"/>
    <property type="match status" value="1"/>
</dbReference>
<sequence length="100" mass="11501">MAKMIVMYDQPKDKEGFDKYYHEVHIPLAEKVPNLKNAVVHNVLQTMNSEQQLYLIAELEFETPEILTKSLASPEFQAVQGDLRNIMQYLNKPPVVALVD</sequence>
<name>A0ABS7KAB1_9BACI</name>
<keyword evidence="3" id="KW-1185">Reference proteome</keyword>